<dbReference type="PANTHER" id="PTHR43245">
    <property type="entry name" value="BIFUNCTIONAL POLYMYXIN RESISTANCE PROTEIN ARNA"/>
    <property type="match status" value="1"/>
</dbReference>
<dbReference type="InterPro" id="IPR050177">
    <property type="entry name" value="Lipid_A_modif_metabolic_enz"/>
</dbReference>
<reference evidence="2 3" key="1">
    <citation type="submission" date="2018-07" db="EMBL/GenBank/DDBJ databases">
        <title>Dyella tabacisoli L4-6T, whole genome shotgun sequence.</title>
        <authorList>
            <person name="Zhou X.-K."/>
            <person name="Li W.-J."/>
            <person name="Duan Y.-Q."/>
        </authorList>
    </citation>
    <scope>NUCLEOTIDE SEQUENCE [LARGE SCALE GENOMIC DNA]</scope>
    <source>
        <strain evidence="2 3">L4-6</strain>
    </source>
</reference>
<gene>
    <name evidence="2" type="ORF">DVJ77_17070</name>
</gene>
<dbReference type="InterPro" id="IPR001509">
    <property type="entry name" value="Epimerase_deHydtase"/>
</dbReference>
<accession>A0A369UKE5</accession>
<dbReference type="Gene3D" id="3.40.50.720">
    <property type="entry name" value="NAD(P)-binding Rossmann-like Domain"/>
    <property type="match status" value="1"/>
</dbReference>
<dbReference type="Pfam" id="PF01370">
    <property type="entry name" value="Epimerase"/>
    <property type="match status" value="1"/>
</dbReference>
<dbReference type="PANTHER" id="PTHR43245:SF59">
    <property type="entry name" value="UDP-GLUCOSE EPIMERASE"/>
    <property type="match status" value="1"/>
</dbReference>
<dbReference type="SUPFAM" id="SSF51735">
    <property type="entry name" value="NAD(P)-binding Rossmann-fold domains"/>
    <property type="match status" value="1"/>
</dbReference>
<evidence type="ECO:0000313" key="3">
    <source>
        <dbReference type="Proteomes" id="UP000253782"/>
    </source>
</evidence>
<dbReference type="InterPro" id="IPR036291">
    <property type="entry name" value="NAD(P)-bd_dom_sf"/>
</dbReference>
<keyword evidence="3" id="KW-1185">Reference proteome</keyword>
<dbReference type="Gene3D" id="3.90.25.10">
    <property type="entry name" value="UDP-galactose 4-epimerase, domain 1"/>
    <property type="match status" value="1"/>
</dbReference>
<dbReference type="RefSeq" id="WP_114846712.1">
    <property type="nucleotide sequence ID" value="NZ_JBHSPE010000025.1"/>
</dbReference>
<evidence type="ECO:0000313" key="2">
    <source>
        <dbReference type="EMBL" id="RDD80585.1"/>
    </source>
</evidence>
<protein>
    <submittedName>
        <fullName evidence="2">NAD-dependent epimerase/dehydratase family protein</fullName>
    </submittedName>
</protein>
<dbReference type="EMBL" id="QQAH01000016">
    <property type="protein sequence ID" value="RDD80585.1"/>
    <property type="molecule type" value="Genomic_DNA"/>
</dbReference>
<dbReference type="OrthoDB" id="5295702at2"/>
<name>A0A369UKE5_9GAMM</name>
<feature type="domain" description="NAD-dependent epimerase/dehydratase" evidence="1">
    <location>
        <begin position="3"/>
        <end position="233"/>
    </location>
</feature>
<sequence>MSVLVIGGNGFLGSSLVEGLRESGFAVRVLDRTPPRTDVDWHDVDYRIGGLDEADTLANALDGVERVYHLASSTVPGTSNRDPVHDVSSNLVGSLNLVAAMATAGVRRIVFFSSGGTVYGNPERVPVDEGHPLRPISSYGVVKVAIENYLMMYQQLGVLDPLILRPSNPYGPRQSTSGMQGAIGVFLGKALADQGVSIWGDGEVVRDYLYIEDLVALAIKAGASNECGIYNAGSGIGQSLNELCALVRELTGRPLPIEYQQSRAFDVSKIVLDISAARKCFDWSPKVSLREGLGRTWRALQSI</sequence>
<proteinExistence type="predicted"/>
<dbReference type="Proteomes" id="UP000253782">
    <property type="component" value="Unassembled WGS sequence"/>
</dbReference>
<organism evidence="2 3">
    <name type="scientific">Dyella tabacisoli</name>
    <dbReference type="NCBI Taxonomy" id="2282381"/>
    <lineage>
        <taxon>Bacteria</taxon>
        <taxon>Pseudomonadati</taxon>
        <taxon>Pseudomonadota</taxon>
        <taxon>Gammaproteobacteria</taxon>
        <taxon>Lysobacterales</taxon>
        <taxon>Rhodanobacteraceae</taxon>
        <taxon>Dyella</taxon>
    </lineage>
</organism>
<comment type="caution">
    <text evidence="2">The sequence shown here is derived from an EMBL/GenBank/DDBJ whole genome shotgun (WGS) entry which is preliminary data.</text>
</comment>
<evidence type="ECO:0000259" key="1">
    <source>
        <dbReference type="Pfam" id="PF01370"/>
    </source>
</evidence>
<dbReference type="AlphaFoldDB" id="A0A369UKE5"/>